<organism evidence="5 6">
    <name type="scientific">Marinobacterium lacunae</name>
    <dbReference type="NCBI Taxonomy" id="1232683"/>
    <lineage>
        <taxon>Bacteria</taxon>
        <taxon>Pseudomonadati</taxon>
        <taxon>Pseudomonadota</taxon>
        <taxon>Gammaproteobacteria</taxon>
        <taxon>Oceanospirillales</taxon>
        <taxon>Oceanospirillaceae</taxon>
        <taxon>Marinobacterium</taxon>
    </lineage>
</organism>
<dbReference type="PANTHER" id="PTHR35936">
    <property type="entry name" value="MEMBRANE-BOUND LYTIC MUREIN TRANSGLYCOSYLASE F"/>
    <property type="match status" value="1"/>
</dbReference>
<dbReference type="GO" id="GO:0007165">
    <property type="term" value="P:signal transduction"/>
    <property type="evidence" value="ECO:0007669"/>
    <property type="project" value="UniProtKB-KW"/>
</dbReference>
<dbReference type="STRING" id="1232683.ADIMK_0659"/>
<proteinExistence type="inferred from homology"/>
<comment type="similarity">
    <text evidence="1">Belongs to the bacterial solute-binding protein 3 family.</text>
</comment>
<gene>
    <name evidence="5" type="ORF">ADIMK_0659</name>
</gene>
<dbReference type="eggNOG" id="COG0834">
    <property type="taxonomic scope" value="Bacteria"/>
</dbReference>
<dbReference type="Gene3D" id="3.40.190.10">
    <property type="entry name" value="Periplasmic binding protein-like II"/>
    <property type="match status" value="2"/>
</dbReference>
<dbReference type="InterPro" id="IPR004089">
    <property type="entry name" value="MCPsignal_dom"/>
</dbReference>
<keyword evidence="3" id="KW-0807">Transducer</keyword>
<dbReference type="SUPFAM" id="SSF53850">
    <property type="entry name" value="Periplasmic binding protein-like II"/>
    <property type="match status" value="1"/>
</dbReference>
<dbReference type="PANTHER" id="PTHR35936:SF17">
    <property type="entry name" value="ARGININE-BINDING EXTRACELLULAR PROTEIN ARTP"/>
    <property type="match status" value="1"/>
</dbReference>
<keyword evidence="6" id="KW-1185">Reference proteome</keyword>
<keyword evidence="2" id="KW-0732">Signal</keyword>
<evidence type="ECO:0000313" key="5">
    <source>
        <dbReference type="EMBL" id="KEA64957.1"/>
    </source>
</evidence>
<protein>
    <submittedName>
        <fullName evidence="5">Putative methyl-accepting chemotaxis protein</fullName>
    </submittedName>
</protein>
<dbReference type="Gene3D" id="1.10.287.950">
    <property type="entry name" value="Methyl-accepting chemotaxis protein"/>
    <property type="match status" value="1"/>
</dbReference>
<evidence type="ECO:0000256" key="2">
    <source>
        <dbReference type="ARBA" id="ARBA00022729"/>
    </source>
</evidence>
<name>A0A081G2F2_9GAMM</name>
<dbReference type="InterPro" id="IPR001638">
    <property type="entry name" value="Solute-binding_3/MltF_N"/>
</dbReference>
<feature type="domain" description="Methyl-accepting transducer" evidence="4">
    <location>
        <begin position="146"/>
        <end position="207"/>
    </location>
</feature>
<comment type="caution">
    <text evidence="5">The sequence shown here is derived from an EMBL/GenBank/DDBJ whole genome shotgun (WGS) entry which is preliminary data.</text>
</comment>
<dbReference type="RefSeq" id="WP_051692398.1">
    <property type="nucleotide sequence ID" value="NZ_JMQN01000013.1"/>
</dbReference>
<dbReference type="GO" id="GO:0006935">
    <property type="term" value="P:chemotaxis"/>
    <property type="evidence" value="ECO:0007669"/>
    <property type="project" value="UniProtKB-ARBA"/>
</dbReference>
<dbReference type="EMBL" id="JMQN01000013">
    <property type="protein sequence ID" value="KEA64957.1"/>
    <property type="molecule type" value="Genomic_DNA"/>
</dbReference>
<dbReference type="SMART" id="SM00062">
    <property type="entry name" value="PBPb"/>
    <property type="match status" value="1"/>
</dbReference>
<sequence>MSSIMQRLRKNSTDAYQQMPDWLISLSHGNIQDTLHSTETPPALREELNRLHQLAGRTAIAQPLQPLIERIGDLQRHLQQGLGSLETTLGEIGSRTQEQQQFVGQTRRNLENSSLQAGNLRTEITHKLGQVHSFFAEELTGLCELLKLKATNSREVIDSIDAIGKTVHLLSVNATIEAAHAGEAGKGFAVVADEVRTLAQRTRQSAQTAFERIELSDVELTLQNLLQRSEDELSGLNEHVSGIMTKLHSLLTDMQQQLEEIDTNNRIINATLELGASSSEQIGNRSQWSARLSQELIDTLSKHDDPHDGLHQLIRKERLELEPGFDRLQRIQQRKKLRIAIEPDFKGLSFRTGKHAKLQGFDAEIAQRFARWLGVECEFHEHPWDLCTQLLDCGPARENHEVDLVWSALPPDPGYKGVAFSSPYLFLPYVLARRTGDTRITGPESLQGRVLGCINDPAAFATLEDTGLRWRANRDVAGGRTELANLLAYTNQSWIHDALANGTVDAFAVDLPIYYWACNSDESPWHGQIEVMQGNLASSLWHYAVGVRDTASSYTLLCAVNRFIAEFRRSSEYRQLCNTWLGKVWDDPSWRTPAGIHTEQDLKRLYQQQCEQLGKIPA</sequence>
<dbReference type="PATRIC" id="fig|1232683.4.peg.651"/>
<dbReference type="eggNOG" id="COG0840">
    <property type="taxonomic scope" value="Bacteria"/>
</dbReference>
<reference evidence="5 6" key="1">
    <citation type="submission" date="2014-04" db="EMBL/GenBank/DDBJ databases">
        <title>Marinobacterium kochiensis sp. nov., isolated from sediment sample collected from Kochi backwaters in Kerala, India.</title>
        <authorList>
            <person name="Singh A."/>
            <person name="Pinnaka A.K."/>
        </authorList>
    </citation>
    <scope>NUCLEOTIDE SEQUENCE [LARGE SCALE GENOMIC DNA]</scope>
    <source>
        <strain evidence="5 6">AK27</strain>
    </source>
</reference>
<dbReference type="PROSITE" id="PS50111">
    <property type="entry name" value="CHEMOTAXIS_TRANSDUC_2"/>
    <property type="match status" value="1"/>
</dbReference>
<evidence type="ECO:0000313" key="6">
    <source>
        <dbReference type="Proteomes" id="UP000028252"/>
    </source>
</evidence>
<dbReference type="GO" id="GO:0016020">
    <property type="term" value="C:membrane"/>
    <property type="evidence" value="ECO:0007669"/>
    <property type="project" value="InterPro"/>
</dbReference>
<evidence type="ECO:0000256" key="1">
    <source>
        <dbReference type="ARBA" id="ARBA00010333"/>
    </source>
</evidence>
<evidence type="ECO:0000256" key="3">
    <source>
        <dbReference type="PROSITE-ProRule" id="PRU00284"/>
    </source>
</evidence>
<dbReference type="Proteomes" id="UP000028252">
    <property type="component" value="Unassembled WGS sequence"/>
</dbReference>
<accession>A0A081G2F2</accession>
<dbReference type="Pfam" id="PF00015">
    <property type="entry name" value="MCPsignal"/>
    <property type="match status" value="1"/>
</dbReference>
<dbReference type="SMART" id="SM00283">
    <property type="entry name" value="MA"/>
    <property type="match status" value="1"/>
</dbReference>
<dbReference type="Pfam" id="PF00497">
    <property type="entry name" value="SBP_bac_3"/>
    <property type="match status" value="1"/>
</dbReference>
<evidence type="ECO:0000259" key="4">
    <source>
        <dbReference type="PROSITE" id="PS50111"/>
    </source>
</evidence>
<dbReference type="AlphaFoldDB" id="A0A081G2F2"/>
<dbReference type="SUPFAM" id="SSF58104">
    <property type="entry name" value="Methyl-accepting chemotaxis protein (MCP) signaling domain"/>
    <property type="match status" value="1"/>
</dbReference>